<proteinExistence type="inferred from homology"/>
<feature type="domain" description="Organic solvent tolerance-like N-terminal" evidence="6">
    <location>
        <begin position="42"/>
        <end position="152"/>
    </location>
</feature>
<dbReference type="AlphaFoldDB" id="A0AAJ0U9H2"/>
<dbReference type="GO" id="GO:0030288">
    <property type="term" value="C:outer membrane-bounded periplasmic space"/>
    <property type="evidence" value="ECO:0007669"/>
    <property type="project" value="TreeGrafter"/>
</dbReference>
<dbReference type="GO" id="GO:0017089">
    <property type="term" value="F:glycolipid transfer activity"/>
    <property type="evidence" value="ECO:0007669"/>
    <property type="project" value="TreeGrafter"/>
</dbReference>
<dbReference type="PANTHER" id="PTHR36504">
    <property type="entry name" value="LIPOPOLYSACCHARIDE EXPORT SYSTEM PROTEIN LPTA"/>
    <property type="match status" value="1"/>
</dbReference>
<accession>A0AAJ0U9H2</accession>
<name>A0AAJ0U9H2_9GAMM</name>
<evidence type="ECO:0000256" key="4">
    <source>
        <dbReference type="HAMAP-Rule" id="MF_01914"/>
    </source>
</evidence>
<evidence type="ECO:0000256" key="2">
    <source>
        <dbReference type="ARBA" id="ARBA00022729"/>
    </source>
</evidence>
<feature type="region of interest" description="Disordered" evidence="5">
    <location>
        <begin position="157"/>
        <end position="187"/>
    </location>
</feature>
<comment type="caution">
    <text evidence="7">The sequence shown here is derived from an EMBL/GenBank/DDBJ whole genome shotgun (WGS) entry which is preliminary data.</text>
</comment>
<comment type="function">
    <text evidence="4">Involved in the assembly of lipopolysaccharide (LPS). Required for the translocation of LPS from the inner membrane to the outer membrane. May form a bridge between the inner membrane and the outer membrane, via interactions with LptC and LptD, thereby facilitating LPS transfer across the periplasm.</text>
</comment>
<dbReference type="Pfam" id="PF03968">
    <property type="entry name" value="LptD_N"/>
    <property type="match status" value="1"/>
</dbReference>
<dbReference type="InterPro" id="IPR014340">
    <property type="entry name" value="LptA"/>
</dbReference>
<dbReference type="GO" id="GO:0015920">
    <property type="term" value="P:lipopolysaccharide transport"/>
    <property type="evidence" value="ECO:0007669"/>
    <property type="project" value="UniProtKB-UniRule"/>
</dbReference>
<evidence type="ECO:0000256" key="5">
    <source>
        <dbReference type="SAM" id="MobiDB-lite"/>
    </source>
</evidence>
<dbReference type="HAMAP" id="MF_01914">
    <property type="entry name" value="LPS_assembly_LptA"/>
    <property type="match status" value="1"/>
</dbReference>
<dbReference type="EMBL" id="NRSJ01000050">
    <property type="protein sequence ID" value="MBK1706767.1"/>
    <property type="molecule type" value="Genomic_DNA"/>
</dbReference>
<evidence type="ECO:0000256" key="1">
    <source>
        <dbReference type="ARBA" id="ARBA00022448"/>
    </source>
</evidence>
<feature type="compositionally biased region" description="Basic and acidic residues" evidence="5">
    <location>
        <begin position="163"/>
        <end position="173"/>
    </location>
</feature>
<dbReference type="PANTHER" id="PTHR36504:SF1">
    <property type="entry name" value="LIPOPOLYSACCHARIDE EXPORT SYSTEM PROTEIN LPTA"/>
    <property type="match status" value="1"/>
</dbReference>
<comment type="subcellular location">
    <subcellularLocation>
        <location evidence="4">Periplasm</location>
    </subcellularLocation>
</comment>
<dbReference type="GO" id="GO:0001530">
    <property type="term" value="F:lipopolysaccharide binding"/>
    <property type="evidence" value="ECO:0007669"/>
    <property type="project" value="InterPro"/>
</dbReference>
<keyword evidence="1 4" id="KW-0813">Transport</keyword>
<dbReference type="InterPro" id="IPR005653">
    <property type="entry name" value="OstA-like_N"/>
</dbReference>
<keyword evidence="8" id="KW-1185">Reference proteome</keyword>
<evidence type="ECO:0000256" key="3">
    <source>
        <dbReference type="ARBA" id="ARBA00022764"/>
    </source>
</evidence>
<reference evidence="7" key="1">
    <citation type="submission" date="2017-08" db="EMBL/GenBank/DDBJ databases">
        <authorList>
            <person name="Imhoff J.F."/>
            <person name="Rahn T."/>
            <person name="Kuenzel S."/>
            <person name="Neulinger S.C."/>
        </authorList>
    </citation>
    <scope>NUCLEOTIDE SEQUENCE</scope>
    <source>
        <strain evidence="7">DSM 11080</strain>
    </source>
</reference>
<dbReference type="NCBIfam" id="TIGR03002">
    <property type="entry name" value="outer_YhbN_LptA"/>
    <property type="match status" value="1"/>
</dbReference>
<dbReference type="InterPro" id="IPR052037">
    <property type="entry name" value="LPS_export_LptA"/>
</dbReference>
<evidence type="ECO:0000313" key="8">
    <source>
        <dbReference type="Proteomes" id="UP001296776"/>
    </source>
</evidence>
<dbReference type="Gene3D" id="2.60.450.10">
    <property type="entry name" value="Lipopolysaccharide (LPS) transport protein A like domain"/>
    <property type="match status" value="1"/>
</dbReference>
<sequence>MMEGAMKLSASGRITVSVLAAIGLVVTVPAAALEEDQHQPMYIEADAAELDEKQSTSLYLGNVDVTQGSMRILADEVLVHHKQDRRVQKIIAVGHPVRYRQRVEDDPDEVKGRALRMEYEADRDELTLIDEAVLIQGEDRFASDRIVYNRITDRVTAGTSAQGRERVKIRIEPETEPDGEPQAESAP</sequence>
<evidence type="ECO:0000313" key="7">
    <source>
        <dbReference type="EMBL" id="MBK1706767.1"/>
    </source>
</evidence>
<evidence type="ECO:0000259" key="6">
    <source>
        <dbReference type="Pfam" id="PF03968"/>
    </source>
</evidence>
<gene>
    <name evidence="4 7" type="primary">lptA</name>
    <name evidence="7" type="ORF">CKO40_20025</name>
</gene>
<keyword evidence="3 4" id="KW-0574">Periplasm</keyword>
<dbReference type="GO" id="GO:0009279">
    <property type="term" value="C:cell outer membrane"/>
    <property type="evidence" value="ECO:0007669"/>
    <property type="project" value="TreeGrafter"/>
</dbReference>
<comment type="subunit">
    <text evidence="4">Component of the lipopolysaccharide transport and assembly complex.</text>
</comment>
<protein>
    <recommendedName>
        <fullName evidence="4">Lipopolysaccharide export system protein LptA</fullName>
    </recommendedName>
</protein>
<dbReference type="GO" id="GO:0043165">
    <property type="term" value="P:Gram-negative-bacterium-type cell outer membrane assembly"/>
    <property type="evidence" value="ECO:0007669"/>
    <property type="project" value="UniProtKB-UniRule"/>
</dbReference>
<keyword evidence="2" id="KW-0732">Signal</keyword>
<comment type="similarity">
    <text evidence="4">Belongs to the LptA family.</text>
</comment>
<organism evidence="7 8">
    <name type="scientific">Halochromatium glycolicum</name>
    <dbReference type="NCBI Taxonomy" id="85075"/>
    <lineage>
        <taxon>Bacteria</taxon>
        <taxon>Pseudomonadati</taxon>
        <taxon>Pseudomonadota</taxon>
        <taxon>Gammaproteobacteria</taxon>
        <taxon>Chromatiales</taxon>
        <taxon>Chromatiaceae</taxon>
        <taxon>Halochromatium</taxon>
    </lineage>
</organism>
<reference evidence="7" key="2">
    <citation type="journal article" date="2020" name="Microorganisms">
        <title>Osmotic Adaptation and Compatible Solute Biosynthesis of Phototrophic Bacteria as Revealed from Genome Analyses.</title>
        <authorList>
            <person name="Imhoff J.F."/>
            <person name="Rahn T."/>
            <person name="Kunzel S."/>
            <person name="Keller A."/>
            <person name="Neulinger S.C."/>
        </authorList>
    </citation>
    <scope>NUCLEOTIDE SEQUENCE</scope>
    <source>
        <strain evidence="7">DSM 11080</strain>
    </source>
</reference>
<dbReference type="Proteomes" id="UP001296776">
    <property type="component" value="Unassembled WGS sequence"/>
</dbReference>